<dbReference type="Gene3D" id="3.10.580.10">
    <property type="entry name" value="CBS-domain"/>
    <property type="match status" value="1"/>
</dbReference>
<accession>A0A3M8V493</accession>
<reference evidence="4 5" key="1">
    <citation type="submission" date="2018-11" db="EMBL/GenBank/DDBJ databases">
        <title>The Potential of Streptomyces as Biocontrol Agents against the Tomato grey mould, Botrytis cinerea (Gray mold) Frontiers in Microbiology.</title>
        <authorList>
            <person name="Li D."/>
        </authorList>
    </citation>
    <scope>NUCLEOTIDE SEQUENCE [LARGE SCALE GENOMIC DNA]</scope>
    <source>
        <strain evidence="4 5">NEAU-LD23</strain>
    </source>
</reference>
<dbReference type="Pfam" id="PF00571">
    <property type="entry name" value="CBS"/>
    <property type="match status" value="2"/>
</dbReference>
<evidence type="ECO:0000256" key="1">
    <source>
        <dbReference type="ARBA" id="ARBA00023122"/>
    </source>
</evidence>
<dbReference type="InterPro" id="IPR051257">
    <property type="entry name" value="Diverse_CBS-Domain"/>
</dbReference>
<feature type="domain" description="CBS" evidence="3">
    <location>
        <begin position="9"/>
        <end position="65"/>
    </location>
</feature>
<evidence type="ECO:0000259" key="3">
    <source>
        <dbReference type="PROSITE" id="PS51371"/>
    </source>
</evidence>
<dbReference type="PANTHER" id="PTHR43080">
    <property type="entry name" value="CBS DOMAIN-CONTAINING PROTEIN CBSX3, MITOCHONDRIAL"/>
    <property type="match status" value="1"/>
</dbReference>
<gene>
    <name evidence="4" type="ORF">EEJ42_32200</name>
</gene>
<organism evidence="4 5">
    <name type="scientific">Streptomyces botrytidirepellens</name>
    <dbReference type="NCBI Taxonomy" id="2486417"/>
    <lineage>
        <taxon>Bacteria</taxon>
        <taxon>Bacillati</taxon>
        <taxon>Actinomycetota</taxon>
        <taxon>Actinomycetes</taxon>
        <taxon>Kitasatosporales</taxon>
        <taxon>Streptomycetaceae</taxon>
        <taxon>Streptomyces</taxon>
    </lineage>
</organism>
<evidence type="ECO:0000313" key="4">
    <source>
        <dbReference type="EMBL" id="RNG12436.1"/>
    </source>
</evidence>
<protein>
    <submittedName>
        <fullName evidence="4">CBS domain-containing protein</fullName>
    </submittedName>
</protein>
<dbReference type="SMART" id="SM00116">
    <property type="entry name" value="CBS"/>
    <property type="match status" value="1"/>
</dbReference>
<sequence>MSQRIREIMTSPPVTVQPQTPVADVARRMREENIGDILITEGDQLRGLITDRDLVVRVLAEGGDPGAKPVQEVCSEDVVAVSPDDDTDRAVQLMRERAMRRLPVVE</sequence>
<comment type="caution">
    <text evidence="4">The sequence shown here is derived from an EMBL/GenBank/DDBJ whole genome shotgun (WGS) entry which is preliminary data.</text>
</comment>
<dbReference type="PANTHER" id="PTHR43080:SF2">
    <property type="entry name" value="CBS DOMAIN-CONTAINING PROTEIN"/>
    <property type="match status" value="1"/>
</dbReference>
<evidence type="ECO:0000256" key="2">
    <source>
        <dbReference type="PROSITE-ProRule" id="PRU00703"/>
    </source>
</evidence>
<proteinExistence type="predicted"/>
<name>A0A3M8V493_9ACTN</name>
<dbReference type="Proteomes" id="UP000275401">
    <property type="component" value="Unassembled WGS sequence"/>
</dbReference>
<dbReference type="InterPro" id="IPR046342">
    <property type="entry name" value="CBS_dom_sf"/>
</dbReference>
<dbReference type="EMBL" id="RIBZ01000517">
    <property type="protein sequence ID" value="RNG12436.1"/>
    <property type="molecule type" value="Genomic_DNA"/>
</dbReference>
<keyword evidence="5" id="KW-1185">Reference proteome</keyword>
<dbReference type="AlphaFoldDB" id="A0A3M8V493"/>
<feature type="non-terminal residue" evidence="4">
    <location>
        <position position="106"/>
    </location>
</feature>
<evidence type="ECO:0000313" key="5">
    <source>
        <dbReference type="Proteomes" id="UP000275401"/>
    </source>
</evidence>
<dbReference type="InterPro" id="IPR000644">
    <property type="entry name" value="CBS_dom"/>
</dbReference>
<dbReference type="PROSITE" id="PS51371">
    <property type="entry name" value="CBS"/>
    <property type="match status" value="1"/>
</dbReference>
<keyword evidence="1 2" id="KW-0129">CBS domain</keyword>
<dbReference type="SUPFAM" id="SSF54631">
    <property type="entry name" value="CBS-domain pair"/>
    <property type="match status" value="1"/>
</dbReference>